<evidence type="ECO:0000256" key="1">
    <source>
        <dbReference type="ARBA" id="ARBA00009388"/>
    </source>
</evidence>
<evidence type="ECO:0000259" key="9">
    <source>
        <dbReference type="Pfam" id="PF02868"/>
    </source>
</evidence>
<evidence type="ECO:0000313" key="11">
    <source>
        <dbReference type="Proteomes" id="UP001606134"/>
    </source>
</evidence>
<keyword evidence="7" id="KW-0964">Secreted</keyword>
<dbReference type="InterPro" id="IPR052759">
    <property type="entry name" value="Metalloprotease_M4"/>
</dbReference>
<dbReference type="Pfam" id="PF01447">
    <property type="entry name" value="Peptidase_M4"/>
    <property type="match status" value="1"/>
</dbReference>
<dbReference type="Proteomes" id="UP001606134">
    <property type="component" value="Unassembled WGS sequence"/>
</dbReference>
<feature type="domain" description="Peptidase M4" evidence="8">
    <location>
        <begin position="103"/>
        <end position="179"/>
    </location>
</feature>
<organism evidence="10 11">
    <name type="scientific">Pelomonas candidula</name>
    <dbReference type="NCBI Taxonomy" id="3299025"/>
    <lineage>
        <taxon>Bacteria</taxon>
        <taxon>Pseudomonadati</taxon>
        <taxon>Pseudomonadota</taxon>
        <taxon>Betaproteobacteria</taxon>
        <taxon>Burkholderiales</taxon>
        <taxon>Sphaerotilaceae</taxon>
        <taxon>Roseateles</taxon>
    </lineage>
</organism>
<dbReference type="GO" id="GO:0016787">
    <property type="term" value="F:hydrolase activity"/>
    <property type="evidence" value="ECO:0007669"/>
    <property type="project" value="UniProtKB-KW"/>
</dbReference>
<dbReference type="RefSeq" id="WP_394414612.1">
    <property type="nucleotide sequence ID" value="NZ_JBIGIC010000010.1"/>
</dbReference>
<comment type="similarity">
    <text evidence="1 7">Belongs to the peptidase M4 family.</text>
</comment>
<keyword evidence="4 7" id="KW-0378">Hydrolase</keyword>
<proteinExistence type="inferred from homology"/>
<evidence type="ECO:0000256" key="4">
    <source>
        <dbReference type="ARBA" id="ARBA00022801"/>
    </source>
</evidence>
<feature type="domain" description="Peptidase M4 C-terminal" evidence="9">
    <location>
        <begin position="183"/>
        <end position="344"/>
    </location>
</feature>
<accession>A0ABW7HG26</accession>
<dbReference type="InterPro" id="IPR013856">
    <property type="entry name" value="Peptidase_M4_domain"/>
</dbReference>
<dbReference type="PRINTS" id="PR00730">
    <property type="entry name" value="THERMOLYSIN"/>
</dbReference>
<keyword evidence="2 7" id="KW-0645">Protease</keyword>
<dbReference type="PANTHER" id="PTHR43579:SF1">
    <property type="entry name" value="NEUTRAL METALLOPROTEINASE"/>
    <property type="match status" value="1"/>
</dbReference>
<evidence type="ECO:0000256" key="5">
    <source>
        <dbReference type="ARBA" id="ARBA00022833"/>
    </source>
</evidence>
<evidence type="ECO:0000256" key="6">
    <source>
        <dbReference type="ARBA" id="ARBA00023049"/>
    </source>
</evidence>
<gene>
    <name evidence="10" type="ORF">ACG04R_19440</name>
</gene>
<dbReference type="Gene3D" id="1.10.390.10">
    <property type="entry name" value="Neutral Protease Domain 2"/>
    <property type="match status" value="1"/>
</dbReference>
<dbReference type="Gene3D" id="3.10.170.10">
    <property type="match status" value="1"/>
</dbReference>
<name>A0ABW7HG26_9BURK</name>
<dbReference type="EC" id="3.4.24.-" evidence="7"/>
<dbReference type="EMBL" id="JBIGIC010000010">
    <property type="protein sequence ID" value="MFG6488869.1"/>
    <property type="molecule type" value="Genomic_DNA"/>
</dbReference>
<dbReference type="InterPro" id="IPR027268">
    <property type="entry name" value="Peptidase_M4/M1_CTD_sf"/>
</dbReference>
<evidence type="ECO:0000256" key="7">
    <source>
        <dbReference type="RuleBase" id="RU366073"/>
    </source>
</evidence>
<evidence type="ECO:0000256" key="3">
    <source>
        <dbReference type="ARBA" id="ARBA00022723"/>
    </source>
</evidence>
<comment type="caution">
    <text evidence="10">The sequence shown here is derived from an EMBL/GenBank/DDBJ whole genome shotgun (WGS) entry which is preliminary data.</text>
</comment>
<keyword evidence="11" id="KW-1185">Reference proteome</keyword>
<evidence type="ECO:0000259" key="8">
    <source>
        <dbReference type="Pfam" id="PF01447"/>
    </source>
</evidence>
<dbReference type="InterPro" id="IPR023612">
    <property type="entry name" value="Peptidase_M4"/>
</dbReference>
<reference evidence="10 11" key="1">
    <citation type="submission" date="2024-08" db="EMBL/GenBank/DDBJ databases">
        <authorList>
            <person name="Lu H."/>
        </authorList>
    </citation>
    <scope>NUCLEOTIDE SEQUENCE [LARGE SCALE GENOMIC DNA]</scope>
    <source>
        <strain evidence="10 11">BYS78W</strain>
    </source>
</reference>
<dbReference type="PANTHER" id="PTHR43579">
    <property type="match status" value="1"/>
</dbReference>
<evidence type="ECO:0000313" key="10">
    <source>
        <dbReference type="EMBL" id="MFG6488869.1"/>
    </source>
</evidence>
<sequence>MRMICTCHIVPKDVLERLAGDKKLSAELRQAARASARLSDGLRALRNQAGALTQLAHEAGAHLVELAPSPKVTVYDCKNTQTLPGTPLPGAKASKDATAKRTFAETTLVAKFYKTVFNRNSIDDAGMTMMSSIHFGKGYNNAMWNGTQMVYGDGDGKLFVDFTKGDDVIGHELTHGVTQHSLQLAYSGDAGGLNESVSDCFGSMFRQWSAKQDVNAADWLIGADIMGPTAKAKGYRALRNMAKPDDKAALAPQPTLYSQITPGMDPHYSSGPPNLAFCTACKTLGGNSWEKIGQVWYAALTTSGAHPNMTMPQFAARTRQLAAQKYAAQPAVASAVDAGWKKIGL</sequence>
<comment type="function">
    <text evidence="7">Extracellular zinc metalloprotease.</text>
</comment>
<evidence type="ECO:0000256" key="2">
    <source>
        <dbReference type="ARBA" id="ARBA00022670"/>
    </source>
</evidence>
<keyword evidence="6 7" id="KW-0482">Metalloprotease</keyword>
<dbReference type="CDD" id="cd09597">
    <property type="entry name" value="M4_TLP"/>
    <property type="match status" value="1"/>
</dbReference>
<dbReference type="SUPFAM" id="SSF55486">
    <property type="entry name" value="Metalloproteases ('zincins'), catalytic domain"/>
    <property type="match status" value="1"/>
</dbReference>
<comment type="cofactor">
    <cofactor evidence="7">
        <name>Zn(2+)</name>
        <dbReference type="ChEBI" id="CHEBI:29105"/>
    </cofactor>
</comment>
<comment type="subcellular location">
    <subcellularLocation>
        <location evidence="7">Secreted</location>
    </subcellularLocation>
</comment>
<keyword evidence="3" id="KW-0479">Metal-binding</keyword>
<protein>
    <recommendedName>
        <fullName evidence="7">Neutral metalloproteinase</fullName>
        <ecNumber evidence="7">3.4.24.-</ecNumber>
    </recommendedName>
</protein>
<keyword evidence="5 7" id="KW-0862">Zinc</keyword>
<dbReference type="Pfam" id="PF02868">
    <property type="entry name" value="Peptidase_M4_C"/>
    <property type="match status" value="1"/>
</dbReference>
<dbReference type="InterPro" id="IPR001570">
    <property type="entry name" value="Peptidase_M4_C_domain"/>
</dbReference>